<keyword evidence="2" id="KW-0547">Nucleotide-binding</keyword>
<keyword evidence="6" id="KW-0269">Exonuclease</keyword>
<name>A0A1W1DUB3_9ZZZZ</name>
<evidence type="ECO:0000256" key="10">
    <source>
        <dbReference type="ARBA" id="ARBA00023235"/>
    </source>
</evidence>
<dbReference type="GO" id="GO:0033202">
    <property type="term" value="C:DNA helicase complex"/>
    <property type="evidence" value="ECO:0007669"/>
    <property type="project" value="TreeGrafter"/>
</dbReference>
<keyword evidence="8" id="KW-0238">DNA-binding</keyword>
<comment type="catalytic activity">
    <reaction evidence="11">
        <text>Couples ATP hydrolysis with the unwinding of duplex DNA by translocating in the 3'-5' direction.</text>
        <dbReference type="EC" id="5.6.2.4"/>
    </reaction>
</comment>
<feature type="domain" description="UvrD-like helicase ATP-binding" evidence="14">
    <location>
        <begin position="1"/>
        <end position="469"/>
    </location>
</feature>
<evidence type="ECO:0000256" key="5">
    <source>
        <dbReference type="ARBA" id="ARBA00022806"/>
    </source>
</evidence>
<evidence type="ECO:0000256" key="12">
    <source>
        <dbReference type="ARBA" id="ARBA00034808"/>
    </source>
</evidence>
<dbReference type="SUPFAM" id="SSF52540">
    <property type="entry name" value="P-loop containing nucleoside triphosphate hydrolases"/>
    <property type="match status" value="1"/>
</dbReference>
<evidence type="ECO:0000256" key="6">
    <source>
        <dbReference type="ARBA" id="ARBA00022839"/>
    </source>
</evidence>
<keyword evidence="9" id="KW-0234">DNA repair</keyword>
<keyword evidence="4 16" id="KW-0378">Hydrolase</keyword>
<evidence type="ECO:0000259" key="15">
    <source>
        <dbReference type="PROSITE" id="PS51217"/>
    </source>
</evidence>
<dbReference type="InterPro" id="IPR027417">
    <property type="entry name" value="P-loop_NTPase"/>
</dbReference>
<dbReference type="Pfam" id="PF00580">
    <property type="entry name" value="UvrD-helicase"/>
    <property type="match status" value="1"/>
</dbReference>
<dbReference type="InterPro" id="IPR014016">
    <property type="entry name" value="UvrD-like_ATP-bd"/>
</dbReference>
<dbReference type="GO" id="GO:0043138">
    <property type="term" value="F:3'-5' DNA helicase activity"/>
    <property type="evidence" value="ECO:0007669"/>
    <property type="project" value="UniProtKB-EC"/>
</dbReference>
<keyword evidence="7" id="KW-0067">ATP-binding</keyword>
<organism evidence="16">
    <name type="scientific">hydrothermal vent metagenome</name>
    <dbReference type="NCBI Taxonomy" id="652676"/>
    <lineage>
        <taxon>unclassified sequences</taxon>
        <taxon>metagenomes</taxon>
        <taxon>ecological metagenomes</taxon>
    </lineage>
</organism>
<dbReference type="PROSITE" id="PS51217">
    <property type="entry name" value="UVRD_HELICASE_CTER"/>
    <property type="match status" value="1"/>
</dbReference>
<dbReference type="PROSITE" id="PS51198">
    <property type="entry name" value="UVRD_HELICASE_ATP_BIND"/>
    <property type="match status" value="1"/>
</dbReference>
<evidence type="ECO:0000256" key="7">
    <source>
        <dbReference type="ARBA" id="ARBA00022840"/>
    </source>
</evidence>
<dbReference type="PANTHER" id="PTHR11070:SF2">
    <property type="entry name" value="ATP-DEPENDENT DNA HELICASE SRS2"/>
    <property type="match status" value="1"/>
</dbReference>
<evidence type="ECO:0000256" key="1">
    <source>
        <dbReference type="ARBA" id="ARBA00022722"/>
    </source>
</evidence>
<dbReference type="Gene3D" id="3.90.320.10">
    <property type="match status" value="1"/>
</dbReference>
<protein>
    <recommendedName>
        <fullName evidence="12">DNA 3'-5' helicase</fullName>
        <ecNumber evidence="12">5.6.2.4</ecNumber>
    </recommendedName>
</protein>
<dbReference type="SUPFAM" id="SSF52980">
    <property type="entry name" value="Restriction endonuclease-like"/>
    <property type="match status" value="1"/>
</dbReference>
<dbReference type="Gene3D" id="3.40.50.300">
    <property type="entry name" value="P-loop containing nucleotide triphosphate hydrolases"/>
    <property type="match status" value="4"/>
</dbReference>
<dbReference type="GO" id="GO:0005524">
    <property type="term" value="F:ATP binding"/>
    <property type="evidence" value="ECO:0007669"/>
    <property type="project" value="UniProtKB-KW"/>
</dbReference>
<dbReference type="GO" id="GO:0003677">
    <property type="term" value="F:DNA binding"/>
    <property type="evidence" value="ECO:0007669"/>
    <property type="project" value="UniProtKB-KW"/>
</dbReference>
<gene>
    <name evidence="16" type="ORF">MNB_SUP05-SYMBIONT-4-765</name>
</gene>
<dbReference type="GO" id="GO:0005829">
    <property type="term" value="C:cytosol"/>
    <property type="evidence" value="ECO:0007669"/>
    <property type="project" value="TreeGrafter"/>
</dbReference>
<proteinExistence type="predicted"/>
<accession>A0A1W1DUB3</accession>
<dbReference type="InterPro" id="IPR011335">
    <property type="entry name" value="Restrct_endonuc-II-like"/>
</dbReference>
<dbReference type="InterPro" id="IPR000212">
    <property type="entry name" value="DNA_helicase_UvrD/REP"/>
</dbReference>
<evidence type="ECO:0000256" key="13">
    <source>
        <dbReference type="ARBA" id="ARBA00048988"/>
    </source>
</evidence>
<reference evidence="16" key="1">
    <citation type="submission" date="2016-10" db="EMBL/GenBank/DDBJ databases">
        <authorList>
            <person name="de Groot N.N."/>
        </authorList>
    </citation>
    <scope>NUCLEOTIDE SEQUENCE</scope>
</reference>
<evidence type="ECO:0000256" key="3">
    <source>
        <dbReference type="ARBA" id="ARBA00022763"/>
    </source>
</evidence>
<sequence length="1054" mass="119902">MNDLTQRQQALDISQSFIVQAPAGSGKTELLTQRYLKLLANCGNPENVIAMTFTNKAVDEMTHRVLSALKLTKQSRPNEAHKQTTYDLAAAVIQRSDEQGWDLLQNPKRLKISTIDGLYSLINNRYPLPEQLVPRQIMAQQWEREQAYQYASQETLKMIDDVDYGKAIADLLLHLDNNVGKFERLVVQMLSKRDQWLGRLYRDNVLDLQILQDSARAIILEYLEDLHGLAKLHLGKDFFALMALSLDKGYASVSALPGYEASDFEAWQLVANLCLTGEGKWRKTLNKNSGFPPELKEQKDRLLKIIQGLDGNEALKIALINLGSLPDVDFSQAQADTLKVISTVLKLCVAQLNLYFEEKQTNDFIEVALNANRALVDVSDIALFLDYKVQHLLIDEFQDTSASQFNTLSKLIEEWQIGDGKTLFLVGDPMQSIYRFRESQVGLFLQVRDEGIANITPTSLVLDTNFRSSKSIVEGNNEFFRQIFPKEDDVYKGAISYSQSQSNSNEEEKEAIVFYPFAHDQYLQEATTIGTIVADTLARDGQGTIAILVRGRAHLQCIAEQLKSDGVAFESVDITELQNHLLTRDLLSLTKAVLHLGDKLAWLSVLRASWCGLVLDDLLVLSENDEKIIYQQLNDESVLSKLSVDGQKRAKHLHHCLQDVINNQGRFNFVELLTHAINQLGYTNEVLSDVELSIKDKFLQIVYNCEQQQLLNAKTIESVLEKLYEPSDRAKVKLMTVHASKGLEFDTVIIPGLGRGSGKDDSPIVRMREFSNNSLLFAPIKSATEKWESGAYKYLKFIETEQNHFESMRLLYVAMTRAKSHLHLLGAVNKSGNIAKNTLLELLTPFVVHQFDGIDDTPDTVEQTEVLQLHRFSELKTPTNQTLERGEIVEYQQNFERLFKSALGTLVHQYYEHQLFNPSTENIRHRLIEIGTAPSEIEYWQTVIIRLLDNTKNDAQFKWLFKDRESTLTEAEFVVEGRTIAIDRLFVDEGIMWVIDFKTAEPTENETLDAFIERQKEQHTKQLLFYKQAISEIYTLPVHCALYCPSVSQLIEIS</sequence>
<dbReference type="GO" id="GO:0000725">
    <property type="term" value="P:recombinational repair"/>
    <property type="evidence" value="ECO:0007669"/>
    <property type="project" value="TreeGrafter"/>
</dbReference>
<evidence type="ECO:0000259" key="14">
    <source>
        <dbReference type="PROSITE" id="PS51198"/>
    </source>
</evidence>
<dbReference type="AlphaFoldDB" id="A0A1W1DUB3"/>
<evidence type="ECO:0000256" key="11">
    <source>
        <dbReference type="ARBA" id="ARBA00034617"/>
    </source>
</evidence>
<dbReference type="Pfam" id="PF13361">
    <property type="entry name" value="UvrD_C"/>
    <property type="match status" value="1"/>
</dbReference>
<keyword evidence="3" id="KW-0227">DNA damage</keyword>
<evidence type="ECO:0000313" key="16">
    <source>
        <dbReference type="EMBL" id="SFV85139.1"/>
    </source>
</evidence>
<evidence type="ECO:0000256" key="4">
    <source>
        <dbReference type="ARBA" id="ARBA00022801"/>
    </source>
</evidence>
<dbReference type="PANTHER" id="PTHR11070">
    <property type="entry name" value="UVRD / RECB / PCRA DNA HELICASE FAMILY MEMBER"/>
    <property type="match status" value="1"/>
</dbReference>
<evidence type="ECO:0000256" key="9">
    <source>
        <dbReference type="ARBA" id="ARBA00023204"/>
    </source>
</evidence>
<dbReference type="InterPro" id="IPR014017">
    <property type="entry name" value="DNA_helicase_UvrD-like_C"/>
</dbReference>
<dbReference type="GO" id="GO:0016887">
    <property type="term" value="F:ATP hydrolysis activity"/>
    <property type="evidence" value="ECO:0007669"/>
    <property type="project" value="RHEA"/>
</dbReference>
<dbReference type="EMBL" id="FPHY01000013">
    <property type="protein sequence ID" value="SFV85139.1"/>
    <property type="molecule type" value="Genomic_DNA"/>
</dbReference>
<keyword evidence="10" id="KW-0413">Isomerase</keyword>
<dbReference type="InterPro" id="IPR011604">
    <property type="entry name" value="PDDEXK-like_dom_sf"/>
</dbReference>
<dbReference type="EC" id="5.6.2.4" evidence="12"/>
<evidence type="ECO:0000256" key="2">
    <source>
        <dbReference type="ARBA" id="ARBA00022741"/>
    </source>
</evidence>
<feature type="domain" description="UvrD-like helicase C-terminal" evidence="15">
    <location>
        <begin position="481"/>
        <end position="742"/>
    </location>
</feature>
<dbReference type="GO" id="GO:0004527">
    <property type="term" value="F:exonuclease activity"/>
    <property type="evidence" value="ECO:0007669"/>
    <property type="project" value="UniProtKB-KW"/>
</dbReference>
<keyword evidence="5 16" id="KW-0347">Helicase</keyword>
<comment type="catalytic activity">
    <reaction evidence="13">
        <text>ATP + H2O = ADP + phosphate + H(+)</text>
        <dbReference type="Rhea" id="RHEA:13065"/>
        <dbReference type="ChEBI" id="CHEBI:15377"/>
        <dbReference type="ChEBI" id="CHEBI:15378"/>
        <dbReference type="ChEBI" id="CHEBI:30616"/>
        <dbReference type="ChEBI" id="CHEBI:43474"/>
        <dbReference type="ChEBI" id="CHEBI:456216"/>
        <dbReference type="EC" id="5.6.2.4"/>
    </reaction>
</comment>
<keyword evidence="1" id="KW-0540">Nuclease</keyword>
<evidence type="ECO:0000256" key="8">
    <source>
        <dbReference type="ARBA" id="ARBA00023125"/>
    </source>
</evidence>